<comment type="caution">
    <text evidence="1">The sequence shown here is derived from an EMBL/GenBank/DDBJ whole genome shotgun (WGS) entry which is preliminary data.</text>
</comment>
<organism evidence="1 2">
    <name type="scientific">Eleusine coracana subsp. coracana</name>
    <dbReference type="NCBI Taxonomy" id="191504"/>
    <lineage>
        <taxon>Eukaryota</taxon>
        <taxon>Viridiplantae</taxon>
        <taxon>Streptophyta</taxon>
        <taxon>Embryophyta</taxon>
        <taxon>Tracheophyta</taxon>
        <taxon>Spermatophyta</taxon>
        <taxon>Magnoliopsida</taxon>
        <taxon>Liliopsida</taxon>
        <taxon>Poales</taxon>
        <taxon>Poaceae</taxon>
        <taxon>PACMAD clade</taxon>
        <taxon>Chloridoideae</taxon>
        <taxon>Cynodonteae</taxon>
        <taxon>Eleusininae</taxon>
        <taxon>Eleusine</taxon>
    </lineage>
</organism>
<dbReference type="Proteomes" id="UP001054889">
    <property type="component" value="Unassembled WGS sequence"/>
</dbReference>
<dbReference type="InterPro" id="IPR044187">
    <property type="entry name" value="At3g01520-like_plant"/>
</dbReference>
<proteinExistence type="predicted"/>
<reference evidence="1" key="2">
    <citation type="submission" date="2021-12" db="EMBL/GenBank/DDBJ databases">
        <title>Resequencing data analysis of finger millet.</title>
        <authorList>
            <person name="Hatakeyama M."/>
            <person name="Aluri S."/>
            <person name="Balachadran M.T."/>
            <person name="Sivarajan S.R."/>
            <person name="Poveda L."/>
            <person name="Shimizu-Inatsugi R."/>
            <person name="Schlapbach R."/>
            <person name="Sreeman S.M."/>
            <person name="Shimizu K.K."/>
        </authorList>
    </citation>
    <scope>NUCLEOTIDE SEQUENCE</scope>
</reference>
<reference evidence="1" key="1">
    <citation type="journal article" date="2018" name="DNA Res.">
        <title>Multiple hybrid de novo genome assembly of finger millet, an orphan allotetraploid crop.</title>
        <authorList>
            <person name="Hatakeyama M."/>
            <person name="Aluri S."/>
            <person name="Balachadran M.T."/>
            <person name="Sivarajan S.R."/>
            <person name="Patrignani A."/>
            <person name="Gruter S."/>
            <person name="Poveda L."/>
            <person name="Shimizu-Inatsugi R."/>
            <person name="Baeten J."/>
            <person name="Francoijs K.J."/>
            <person name="Nataraja K.N."/>
            <person name="Reddy Y.A.N."/>
            <person name="Phadnis S."/>
            <person name="Ravikumar R.L."/>
            <person name="Schlapbach R."/>
            <person name="Sreeman S.M."/>
            <person name="Shimizu K.K."/>
        </authorList>
    </citation>
    <scope>NUCLEOTIDE SEQUENCE</scope>
</reference>
<dbReference type="EMBL" id="BQKI01000075">
    <property type="protein sequence ID" value="GJN21993.1"/>
    <property type="molecule type" value="Genomic_DNA"/>
</dbReference>
<accession>A0AAV5EGZ9</accession>
<sequence>MASTAASWQPDLELKELRHKLRKFLAAAEKKEAVKHAGVLVQDVMVVPTAPTPSTLLFSSTPTPPLPTMEQKSLNDLTLRELVQLLKTRLEVGEDKHHPTAEIEVDEVLTSELQITEDVHELQIDDGGCSIEGNGHQIEEGEDPEVVPLQRKKTKKRKVTAAPLPLSPSRRPMACLWLCGALRKCTHNPCTHPASIQCKGKRSIHTAPCWVFVGTVSEFCVKHAECPVITIKRKANEAPQDPVDD</sequence>
<keyword evidence="2" id="KW-1185">Reference proteome</keyword>
<gene>
    <name evidence="1" type="primary">gb09518</name>
    <name evidence="1" type="ORF">PR202_gb09518</name>
</gene>
<dbReference type="GO" id="GO:0016208">
    <property type="term" value="F:AMP binding"/>
    <property type="evidence" value="ECO:0007669"/>
    <property type="project" value="TreeGrafter"/>
</dbReference>
<dbReference type="PANTHER" id="PTHR47710">
    <property type="entry name" value="ADENINE NUCLEOTIDE ALPHA HYDROLASES-LIKE SUPERFAMILY PROTEIN"/>
    <property type="match status" value="1"/>
</dbReference>
<name>A0AAV5EGZ9_ELECO</name>
<evidence type="ECO:0000313" key="1">
    <source>
        <dbReference type="EMBL" id="GJN21993.1"/>
    </source>
</evidence>
<protein>
    <submittedName>
        <fullName evidence="1">Uncharacterized protein</fullName>
    </submittedName>
</protein>
<dbReference type="PANTHER" id="PTHR47710:SF1">
    <property type="entry name" value="ADENINE NUCLEOTIDE ALPHA HYDROLASES-LIKE SUPERFAMILY PROTEIN"/>
    <property type="match status" value="1"/>
</dbReference>
<dbReference type="InterPro" id="IPR014729">
    <property type="entry name" value="Rossmann-like_a/b/a_fold"/>
</dbReference>
<dbReference type="AlphaFoldDB" id="A0AAV5EGZ9"/>
<dbReference type="Gene3D" id="3.40.50.620">
    <property type="entry name" value="HUPs"/>
    <property type="match status" value="1"/>
</dbReference>
<evidence type="ECO:0000313" key="2">
    <source>
        <dbReference type="Proteomes" id="UP001054889"/>
    </source>
</evidence>